<evidence type="ECO:0000313" key="4">
    <source>
        <dbReference type="Proteomes" id="UP001207736"/>
    </source>
</evidence>
<dbReference type="RefSeq" id="WP_264847166.1">
    <property type="nucleotide sequence ID" value="NZ_BPMA01000041.1"/>
</dbReference>
<evidence type="ECO:0000256" key="1">
    <source>
        <dbReference type="SAM" id="Coils"/>
    </source>
</evidence>
<sequence length="239" mass="26947">MNKLSTSIRTTEIDNVSDRLLVLYRKESGLKEEDFLKPLFADIETLSAQITEAIKRDVSFSRLEDADLRRDTLLRSLNTALLGYRTLPVPSLKESAEKLYGVFSKYGIKITRESYAVESSLIESLLQDFSTPDMQQAIEALQGIKEIISQLRNEQNAFTELRAEYEKTLSEQKNSSSASSLKKPLLEAINVKLIPYLIAMKIANPTLFKGFVEATEQVISTANSTIKRRNSSKNETPTE</sequence>
<evidence type="ECO:0008006" key="6">
    <source>
        <dbReference type="Google" id="ProtNLM"/>
    </source>
</evidence>
<proteinExistence type="predicted"/>
<dbReference type="Proteomes" id="UP001207736">
    <property type="component" value="Unassembled WGS sequence"/>
</dbReference>
<dbReference type="EMBL" id="BQKA01000023">
    <property type="protein sequence ID" value="GJM50264.1"/>
    <property type="molecule type" value="Genomic_DNA"/>
</dbReference>
<gene>
    <name evidence="2" type="ORF">RCZ15_12370</name>
    <name evidence="3" type="ORF">RCZ16_18110</name>
</gene>
<accession>A0AAV5ASE7</accession>
<organism evidence="2 4">
    <name type="scientific">Capnocytophaga catalasegens</name>
    <dbReference type="NCBI Taxonomy" id="1004260"/>
    <lineage>
        <taxon>Bacteria</taxon>
        <taxon>Pseudomonadati</taxon>
        <taxon>Bacteroidota</taxon>
        <taxon>Flavobacteriia</taxon>
        <taxon>Flavobacteriales</taxon>
        <taxon>Flavobacteriaceae</taxon>
        <taxon>Capnocytophaga</taxon>
    </lineage>
</organism>
<dbReference type="EMBL" id="BQKB01000041">
    <property type="protein sequence ID" value="GJM53495.1"/>
    <property type="molecule type" value="Genomic_DNA"/>
</dbReference>
<reference evidence="2 5" key="1">
    <citation type="submission" date="2021-11" db="EMBL/GenBank/DDBJ databases">
        <title>Draft genome sequence of Capnocytophaga sp. strain KC07075 isolated from cat oral cavity.</title>
        <authorList>
            <person name="Suzuki M."/>
            <person name="Imaoka K."/>
            <person name="Kimura M."/>
            <person name="Morikawa S."/>
            <person name="Maeda K."/>
        </authorList>
    </citation>
    <scope>NUCLEOTIDE SEQUENCE</scope>
    <source>
        <strain evidence="2">KC07075</strain>
        <strain evidence="3 5">KC07079</strain>
    </source>
</reference>
<protein>
    <recommendedName>
        <fullName evidence="6">Hemagglutinin</fullName>
    </recommendedName>
</protein>
<dbReference type="Proteomes" id="UP001208692">
    <property type="component" value="Unassembled WGS sequence"/>
</dbReference>
<dbReference type="InterPro" id="IPR046228">
    <property type="entry name" value="DUF6261"/>
</dbReference>
<keyword evidence="1" id="KW-0175">Coiled coil</keyword>
<evidence type="ECO:0000313" key="2">
    <source>
        <dbReference type="EMBL" id="GJM50264.1"/>
    </source>
</evidence>
<evidence type="ECO:0000313" key="3">
    <source>
        <dbReference type="EMBL" id="GJM53495.1"/>
    </source>
</evidence>
<dbReference type="Pfam" id="PF19775">
    <property type="entry name" value="DUF6261"/>
    <property type="match status" value="1"/>
</dbReference>
<comment type="caution">
    <text evidence="2">The sequence shown here is derived from an EMBL/GenBank/DDBJ whole genome shotgun (WGS) entry which is preliminary data.</text>
</comment>
<evidence type="ECO:0000313" key="5">
    <source>
        <dbReference type="Proteomes" id="UP001208692"/>
    </source>
</evidence>
<name>A0AAV5ASE7_9FLAO</name>
<dbReference type="AlphaFoldDB" id="A0AAV5ASE7"/>
<feature type="coiled-coil region" evidence="1">
    <location>
        <begin position="134"/>
        <end position="171"/>
    </location>
</feature>
<keyword evidence="5" id="KW-1185">Reference proteome</keyword>